<comment type="caution">
    <text evidence="7">The sequence shown here is derived from an EMBL/GenBank/DDBJ whole genome shotgun (WGS) entry which is preliminary data.</text>
</comment>
<keyword evidence="2 5" id="KW-0863">Zinc-finger</keyword>
<evidence type="ECO:0000259" key="6">
    <source>
        <dbReference type="PROSITE" id="PS50865"/>
    </source>
</evidence>
<reference evidence="7" key="1">
    <citation type="submission" date="2023-03" db="EMBL/GenBank/DDBJ databases">
        <title>Massive genome expansion in bonnet fungi (Mycena s.s.) driven by repeated elements and novel gene families across ecological guilds.</title>
        <authorList>
            <consortium name="Lawrence Berkeley National Laboratory"/>
            <person name="Harder C.B."/>
            <person name="Miyauchi S."/>
            <person name="Viragh M."/>
            <person name="Kuo A."/>
            <person name="Thoen E."/>
            <person name="Andreopoulos B."/>
            <person name="Lu D."/>
            <person name="Skrede I."/>
            <person name="Drula E."/>
            <person name="Henrissat B."/>
            <person name="Morin E."/>
            <person name="Kohler A."/>
            <person name="Barry K."/>
            <person name="LaButti K."/>
            <person name="Morin E."/>
            <person name="Salamov A."/>
            <person name="Lipzen A."/>
            <person name="Mereny Z."/>
            <person name="Hegedus B."/>
            <person name="Baldrian P."/>
            <person name="Stursova M."/>
            <person name="Weitz H."/>
            <person name="Taylor A."/>
            <person name="Grigoriev I.V."/>
            <person name="Nagy L.G."/>
            <person name="Martin F."/>
            <person name="Kauserud H."/>
        </authorList>
    </citation>
    <scope>NUCLEOTIDE SEQUENCE</scope>
    <source>
        <strain evidence="7">CBHHK067</strain>
    </source>
</reference>
<keyword evidence="3" id="KW-0862">Zinc</keyword>
<feature type="repeat" description="ANK" evidence="4">
    <location>
        <begin position="67"/>
        <end position="99"/>
    </location>
</feature>
<evidence type="ECO:0000256" key="3">
    <source>
        <dbReference type="ARBA" id="ARBA00022833"/>
    </source>
</evidence>
<dbReference type="EMBL" id="JARKIE010000139">
    <property type="protein sequence ID" value="KAJ7677357.1"/>
    <property type="molecule type" value="Genomic_DNA"/>
</dbReference>
<evidence type="ECO:0000256" key="2">
    <source>
        <dbReference type="ARBA" id="ARBA00022771"/>
    </source>
</evidence>
<evidence type="ECO:0000313" key="7">
    <source>
        <dbReference type="EMBL" id="KAJ7677357.1"/>
    </source>
</evidence>
<protein>
    <recommendedName>
        <fullName evidence="6">MYND-type domain-containing protein</fullName>
    </recommendedName>
</protein>
<dbReference type="SUPFAM" id="SSF48403">
    <property type="entry name" value="Ankyrin repeat"/>
    <property type="match status" value="1"/>
</dbReference>
<proteinExistence type="predicted"/>
<accession>A0AAD7D442</accession>
<dbReference type="InterPro" id="IPR002110">
    <property type="entry name" value="Ankyrin_rpt"/>
</dbReference>
<keyword evidence="1" id="KW-0479">Metal-binding</keyword>
<evidence type="ECO:0000313" key="8">
    <source>
        <dbReference type="Proteomes" id="UP001221757"/>
    </source>
</evidence>
<evidence type="ECO:0000256" key="1">
    <source>
        <dbReference type="ARBA" id="ARBA00022723"/>
    </source>
</evidence>
<organism evidence="7 8">
    <name type="scientific">Mycena rosella</name>
    <name type="common">Pink bonnet</name>
    <name type="synonym">Agaricus rosellus</name>
    <dbReference type="NCBI Taxonomy" id="1033263"/>
    <lineage>
        <taxon>Eukaryota</taxon>
        <taxon>Fungi</taxon>
        <taxon>Dikarya</taxon>
        <taxon>Basidiomycota</taxon>
        <taxon>Agaricomycotina</taxon>
        <taxon>Agaricomycetes</taxon>
        <taxon>Agaricomycetidae</taxon>
        <taxon>Agaricales</taxon>
        <taxon>Marasmiineae</taxon>
        <taxon>Mycenaceae</taxon>
        <taxon>Mycena</taxon>
    </lineage>
</organism>
<sequence length="515" mass="58145">MPRKLSKPLLPAELVKKIQSDDMMSGFVSDVFSRNAHDNRMLMRNWEAPYSPDFYIQDLSIGFVEQMKRTAIHLAAYDGDVLAVYEILGLGATADKPDSSGITPICLAVVHLAMVTSPHARGMRPDGGMMNALDFKREASRLELVIQILVEQHAVLDRTIEGEPLINILCRAKAWDTIALFLMHGATPPRNLPSLFPAASERSRFTSMLQSRLRPGASRPARICPCWSGKTVANCHAKEAQPYPLTYVCVCGSGKTYESCCFHRRAYVLEKWNPTLNRIMHDYDRVTGNPMLKGIRAEVERMQEQAQACGMEIDERLLMPGIKPGKNAKKFDNKHLSEELLGKGLIDPAFAYAQSRVDFAPKPQARKISRHTAEHCQKRWNAWVDEYIDTQRDPRSRKEIERAAKIGTWNGALIRICEGPDCRKVEGTDVERLKSCSKCKMSVYCGSDCQKRAWKAHKTKCGKEEQCEQSLPSQDAVHQHLNRMVVEVGKKYQELLANPPPLEILARLSKEQFPQ</sequence>
<gene>
    <name evidence="7" type="ORF">B0H17DRAFT_1079511</name>
</gene>
<dbReference type="AlphaFoldDB" id="A0AAD7D442"/>
<keyword evidence="8" id="KW-1185">Reference proteome</keyword>
<dbReference type="PROSITE" id="PS50088">
    <property type="entry name" value="ANK_REPEAT"/>
    <property type="match status" value="1"/>
</dbReference>
<dbReference type="InterPro" id="IPR036770">
    <property type="entry name" value="Ankyrin_rpt-contain_sf"/>
</dbReference>
<dbReference type="SUPFAM" id="SSF144232">
    <property type="entry name" value="HIT/MYND zinc finger-like"/>
    <property type="match status" value="1"/>
</dbReference>
<dbReference type="Gene3D" id="6.10.140.2220">
    <property type="match status" value="1"/>
</dbReference>
<dbReference type="Gene3D" id="1.25.40.20">
    <property type="entry name" value="Ankyrin repeat-containing domain"/>
    <property type="match status" value="1"/>
</dbReference>
<dbReference type="Pfam" id="PF01753">
    <property type="entry name" value="zf-MYND"/>
    <property type="match status" value="1"/>
</dbReference>
<evidence type="ECO:0000256" key="4">
    <source>
        <dbReference type="PROSITE-ProRule" id="PRU00023"/>
    </source>
</evidence>
<dbReference type="Proteomes" id="UP001221757">
    <property type="component" value="Unassembled WGS sequence"/>
</dbReference>
<dbReference type="InterPro" id="IPR002893">
    <property type="entry name" value="Znf_MYND"/>
</dbReference>
<dbReference type="GO" id="GO:0008270">
    <property type="term" value="F:zinc ion binding"/>
    <property type="evidence" value="ECO:0007669"/>
    <property type="project" value="UniProtKB-KW"/>
</dbReference>
<feature type="domain" description="MYND-type" evidence="6">
    <location>
        <begin position="422"/>
        <end position="461"/>
    </location>
</feature>
<name>A0AAD7D442_MYCRO</name>
<evidence type="ECO:0000256" key="5">
    <source>
        <dbReference type="PROSITE-ProRule" id="PRU00134"/>
    </source>
</evidence>
<keyword evidence="4" id="KW-0040">ANK repeat</keyword>
<dbReference type="PROSITE" id="PS50865">
    <property type="entry name" value="ZF_MYND_2"/>
    <property type="match status" value="1"/>
</dbReference>